<dbReference type="SUPFAM" id="SSF81383">
    <property type="entry name" value="F-box domain"/>
    <property type="match status" value="1"/>
</dbReference>
<sequence length="292" mass="32585">MEGNLVVSNAIRGCYYDEWFQSIAAILLQVLTGNYCYMMPPKDNNHGCAVVPPDLLSNLPENVIDAIAIHLPLRVAVTTSILSKKWRYKWCRLPELTLDQAFWETTDNLVLHSSIFYHVQIKAPKLRSFDFKGRIRFISVRNSPLLAKLSLVDGGYSEKAGIPGEVSEKLPSALNGLKCLHLGISLDEPDVVSSFMCSLLDKKLPVFTRHRNSGFSDVIVNHLRAVKLKGITGTKSEMQLIKLLLAKSPMLVGMLIEHGQGNKSHEARLELLTELTKFQRASPKAEVVYKGS</sequence>
<dbReference type="EMBL" id="JAVYJV010000018">
    <property type="protein sequence ID" value="KAK4348141.1"/>
    <property type="molecule type" value="Genomic_DNA"/>
</dbReference>
<accession>A0AAE1RBG7</accession>
<dbReference type="Proteomes" id="UP001291623">
    <property type="component" value="Unassembled WGS sequence"/>
</dbReference>
<dbReference type="InterPro" id="IPR036047">
    <property type="entry name" value="F-box-like_dom_sf"/>
</dbReference>
<gene>
    <name evidence="2" type="ORF">RND71_034480</name>
</gene>
<dbReference type="PANTHER" id="PTHR31639:SF310">
    <property type="entry name" value="F-BOX DOMAIN-CONTAINING PROTEIN"/>
    <property type="match status" value="1"/>
</dbReference>
<evidence type="ECO:0000259" key="1">
    <source>
        <dbReference type="SMART" id="SM00579"/>
    </source>
</evidence>
<reference evidence="2" key="1">
    <citation type="submission" date="2023-12" db="EMBL/GenBank/DDBJ databases">
        <title>Genome assembly of Anisodus tanguticus.</title>
        <authorList>
            <person name="Wang Y.-J."/>
        </authorList>
    </citation>
    <scope>NUCLEOTIDE SEQUENCE</scope>
    <source>
        <strain evidence="2">KB-2021</strain>
        <tissue evidence="2">Leaf</tissue>
    </source>
</reference>
<evidence type="ECO:0000313" key="3">
    <source>
        <dbReference type="Proteomes" id="UP001291623"/>
    </source>
</evidence>
<organism evidence="2 3">
    <name type="scientific">Anisodus tanguticus</name>
    <dbReference type="NCBI Taxonomy" id="243964"/>
    <lineage>
        <taxon>Eukaryota</taxon>
        <taxon>Viridiplantae</taxon>
        <taxon>Streptophyta</taxon>
        <taxon>Embryophyta</taxon>
        <taxon>Tracheophyta</taxon>
        <taxon>Spermatophyta</taxon>
        <taxon>Magnoliopsida</taxon>
        <taxon>eudicotyledons</taxon>
        <taxon>Gunneridae</taxon>
        <taxon>Pentapetalae</taxon>
        <taxon>asterids</taxon>
        <taxon>lamiids</taxon>
        <taxon>Solanales</taxon>
        <taxon>Solanaceae</taxon>
        <taxon>Solanoideae</taxon>
        <taxon>Hyoscyameae</taxon>
        <taxon>Anisodus</taxon>
    </lineage>
</organism>
<dbReference type="SMART" id="SM00579">
    <property type="entry name" value="FBD"/>
    <property type="match status" value="1"/>
</dbReference>
<name>A0AAE1RBG7_9SOLA</name>
<dbReference type="PANTHER" id="PTHR31639">
    <property type="entry name" value="F-BOX PROTEIN-LIKE"/>
    <property type="match status" value="1"/>
</dbReference>
<comment type="caution">
    <text evidence="2">The sequence shown here is derived from an EMBL/GenBank/DDBJ whole genome shotgun (WGS) entry which is preliminary data.</text>
</comment>
<protein>
    <recommendedName>
        <fullName evidence="1">FBD domain-containing protein</fullName>
    </recommendedName>
</protein>
<dbReference type="AlphaFoldDB" id="A0AAE1RBG7"/>
<dbReference type="InterPro" id="IPR006566">
    <property type="entry name" value="FBD"/>
</dbReference>
<evidence type="ECO:0000313" key="2">
    <source>
        <dbReference type="EMBL" id="KAK4348141.1"/>
    </source>
</evidence>
<feature type="domain" description="FBD" evidence="1">
    <location>
        <begin position="217"/>
        <end position="290"/>
    </location>
</feature>
<proteinExistence type="predicted"/>
<keyword evidence="3" id="KW-1185">Reference proteome</keyword>